<reference evidence="1 2" key="1">
    <citation type="submission" date="2020-04" db="EMBL/GenBank/DDBJ databases">
        <title>Luteolibacter sp. G-1-1-1 isolated from soil.</title>
        <authorList>
            <person name="Dahal R.H."/>
        </authorList>
    </citation>
    <scope>NUCLEOTIDE SEQUENCE [LARGE SCALE GENOMIC DNA]</scope>
    <source>
        <strain evidence="1 2">G-1-1-1</strain>
    </source>
</reference>
<dbReference type="KEGG" id="luo:HHL09_09960"/>
<name>A0A858RHR5_9BACT</name>
<accession>A0A858RHR5</accession>
<dbReference type="EMBL" id="CP051774">
    <property type="protein sequence ID" value="QJE96094.1"/>
    <property type="molecule type" value="Genomic_DNA"/>
</dbReference>
<gene>
    <name evidence="1" type="ORF">HHL09_09960</name>
</gene>
<organism evidence="1 2">
    <name type="scientific">Luteolibacter luteus</name>
    <dbReference type="NCBI Taxonomy" id="2728835"/>
    <lineage>
        <taxon>Bacteria</taxon>
        <taxon>Pseudomonadati</taxon>
        <taxon>Verrucomicrobiota</taxon>
        <taxon>Verrucomicrobiia</taxon>
        <taxon>Verrucomicrobiales</taxon>
        <taxon>Verrucomicrobiaceae</taxon>
        <taxon>Luteolibacter</taxon>
    </lineage>
</organism>
<dbReference type="AlphaFoldDB" id="A0A858RHR5"/>
<dbReference type="RefSeq" id="WP_169454486.1">
    <property type="nucleotide sequence ID" value="NZ_CP051774.1"/>
</dbReference>
<evidence type="ECO:0000313" key="2">
    <source>
        <dbReference type="Proteomes" id="UP000501812"/>
    </source>
</evidence>
<proteinExistence type="predicted"/>
<protein>
    <submittedName>
        <fullName evidence="1">Uncharacterized protein</fullName>
    </submittedName>
</protein>
<sequence length="154" mass="17006">MIKLLPFLLVAFLASLPQGRAESDNRIRVEELKTQLPIGLLKMPLGTVVTVKCRSFLPTEEESRNKDAFWKRQVEITEIDGKALEPPVRIEWDTSSPLLKKPPVGTTIEAIGYESGSFHGIPDAAGKDLPLASGIPFAFHSGFVPMQEVRRPAN</sequence>
<dbReference type="Proteomes" id="UP000501812">
    <property type="component" value="Chromosome"/>
</dbReference>
<keyword evidence="2" id="KW-1185">Reference proteome</keyword>
<evidence type="ECO:0000313" key="1">
    <source>
        <dbReference type="EMBL" id="QJE96094.1"/>
    </source>
</evidence>